<accession>A0A4Q9V402</accession>
<evidence type="ECO:0000256" key="13">
    <source>
        <dbReference type="SAM" id="Coils"/>
    </source>
</evidence>
<keyword evidence="11" id="KW-0472">Membrane</keyword>
<keyword evidence="4" id="KW-1003">Cell membrane</keyword>
<dbReference type="PRINTS" id="PR00344">
    <property type="entry name" value="BCTRLSENSOR"/>
</dbReference>
<evidence type="ECO:0000256" key="8">
    <source>
        <dbReference type="ARBA" id="ARBA00022777"/>
    </source>
</evidence>
<feature type="domain" description="Histidine kinase" evidence="14">
    <location>
        <begin position="157"/>
        <end position="373"/>
    </location>
</feature>
<gene>
    <name evidence="15" type="ORF">EZJ44_01610</name>
</gene>
<evidence type="ECO:0000256" key="6">
    <source>
        <dbReference type="ARBA" id="ARBA00022679"/>
    </source>
</evidence>
<dbReference type="GO" id="GO:0005524">
    <property type="term" value="F:ATP binding"/>
    <property type="evidence" value="ECO:0007669"/>
    <property type="project" value="UniProtKB-KW"/>
</dbReference>
<keyword evidence="16" id="KW-1185">Reference proteome</keyword>
<dbReference type="Pfam" id="PF00512">
    <property type="entry name" value="HisKA"/>
    <property type="match status" value="1"/>
</dbReference>
<evidence type="ECO:0000256" key="7">
    <source>
        <dbReference type="ARBA" id="ARBA00022741"/>
    </source>
</evidence>
<dbReference type="AlphaFoldDB" id="A0A4Q9V402"/>
<dbReference type="OrthoDB" id="9813151at2"/>
<name>A0A4Q9V402_9ACTO</name>
<dbReference type="Proteomes" id="UP000293036">
    <property type="component" value="Unassembled WGS sequence"/>
</dbReference>
<keyword evidence="13" id="KW-0175">Coiled coil</keyword>
<dbReference type="InterPro" id="IPR003661">
    <property type="entry name" value="HisK_dim/P_dom"/>
</dbReference>
<dbReference type="Gene3D" id="3.30.450.20">
    <property type="entry name" value="PAS domain"/>
    <property type="match status" value="1"/>
</dbReference>
<keyword evidence="5" id="KW-0597">Phosphoprotein</keyword>
<evidence type="ECO:0000256" key="3">
    <source>
        <dbReference type="ARBA" id="ARBA00012438"/>
    </source>
</evidence>
<protein>
    <recommendedName>
        <fullName evidence="12">Sensor-like histidine kinase SenX3</fullName>
        <ecNumber evidence="3">2.7.13.3</ecNumber>
    </recommendedName>
</protein>
<evidence type="ECO:0000256" key="11">
    <source>
        <dbReference type="ARBA" id="ARBA00023136"/>
    </source>
</evidence>
<dbReference type="PANTHER" id="PTHR45453">
    <property type="entry name" value="PHOSPHATE REGULON SENSOR PROTEIN PHOR"/>
    <property type="match status" value="1"/>
</dbReference>
<dbReference type="FunFam" id="3.30.565.10:FF:000006">
    <property type="entry name" value="Sensor histidine kinase WalK"/>
    <property type="match status" value="1"/>
</dbReference>
<evidence type="ECO:0000256" key="9">
    <source>
        <dbReference type="ARBA" id="ARBA00022840"/>
    </source>
</evidence>
<dbReference type="Pfam" id="PF02518">
    <property type="entry name" value="HATPase_c"/>
    <property type="match status" value="1"/>
</dbReference>
<evidence type="ECO:0000256" key="10">
    <source>
        <dbReference type="ARBA" id="ARBA00023012"/>
    </source>
</evidence>
<dbReference type="RefSeq" id="WP_131279446.1">
    <property type="nucleotide sequence ID" value="NZ_JBHSLR010000009.1"/>
</dbReference>
<dbReference type="Gene3D" id="1.10.287.130">
    <property type="match status" value="1"/>
</dbReference>
<dbReference type="InterPro" id="IPR005467">
    <property type="entry name" value="His_kinase_dom"/>
</dbReference>
<dbReference type="SUPFAM" id="SSF55785">
    <property type="entry name" value="PYP-like sensor domain (PAS domain)"/>
    <property type="match status" value="1"/>
</dbReference>
<evidence type="ECO:0000313" key="16">
    <source>
        <dbReference type="Proteomes" id="UP000293036"/>
    </source>
</evidence>
<feature type="coiled-coil region" evidence="13">
    <location>
        <begin position="176"/>
        <end position="206"/>
    </location>
</feature>
<dbReference type="GO" id="GO:0016036">
    <property type="term" value="P:cellular response to phosphate starvation"/>
    <property type="evidence" value="ECO:0007669"/>
    <property type="project" value="TreeGrafter"/>
</dbReference>
<comment type="catalytic activity">
    <reaction evidence="1">
        <text>ATP + protein L-histidine = ADP + protein N-phospho-L-histidine.</text>
        <dbReference type="EC" id="2.7.13.3"/>
    </reaction>
</comment>
<dbReference type="InterPro" id="IPR003594">
    <property type="entry name" value="HATPase_dom"/>
</dbReference>
<dbReference type="InterPro" id="IPR050351">
    <property type="entry name" value="BphY/WalK/GraS-like"/>
</dbReference>
<keyword evidence="8 15" id="KW-0418">Kinase</keyword>
<dbReference type="GO" id="GO:0004721">
    <property type="term" value="F:phosphoprotein phosphatase activity"/>
    <property type="evidence" value="ECO:0007669"/>
    <property type="project" value="TreeGrafter"/>
</dbReference>
<dbReference type="CDD" id="cd00075">
    <property type="entry name" value="HATPase"/>
    <property type="match status" value="1"/>
</dbReference>
<keyword evidence="9" id="KW-0067">ATP-binding</keyword>
<dbReference type="SMART" id="SM00388">
    <property type="entry name" value="HisKA"/>
    <property type="match status" value="1"/>
</dbReference>
<dbReference type="InterPro" id="IPR036097">
    <property type="entry name" value="HisK_dim/P_sf"/>
</dbReference>
<dbReference type="FunFam" id="1.10.287.130:FF:000008">
    <property type="entry name" value="Two-component sensor histidine kinase"/>
    <property type="match status" value="1"/>
</dbReference>
<evidence type="ECO:0000256" key="2">
    <source>
        <dbReference type="ARBA" id="ARBA00004236"/>
    </source>
</evidence>
<reference evidence="15 16" key="1">
    <citation type="submission" date="2019-02" db="EMBL/GenBank/DDBJ databases">
        <title>Arcanobacterium bovis sp. nov., isolated from the milk of a cow with mastitis.</title>
        <authorList>
            <person name="Sammra O."/>
            <person name="Foster G."/>
            <person name="Hassan A."/>
            <person name="Alssahen M."/>
            <person name="Laemmler C."/>
            <person name="Borowiak M."/>
            <person name="Malorny B."/>
            <person name="Abdulmawjood A."/>
        </authorList>
    </citation>
    <scope>NUCLEOTIDE SEQUENCE [LARGE SCALE GENOMIC DNA]</scope>
    <source>
        <strain evidence="15 16">C605018/01/1</strain>
    </source>
</reference>
<dbReference type="EMBL" id="SJDT01000001">
    <property type="protein sequence ID" value="TBW23852.1"/>
    <property type="molecule type" value="Genomic_DNA"/>
</dbReference>
<dbReference type="InterPro" id="IPR004358">
    <property type="entry name" value="Sig_transdc_His_kin-like_C"/>
</dbReference>
<dbReference type="GO" id="GO:0005886">
    <property type="term" value="C:plasma membrane"/>
    <property type="evidence" value="ECO:0007669"/>
    <property type="project" value="UniProtKB-SubCell"/>
</dbReference>
<dbReference type="Gene3D" id="3.30.565.10">
    <property type="entry name" value="Histidine kinase-like ATPase, C-terminal domain"/>
    <property type="match status" value="1"/>
</dbReference>
<keyword evidence="10" id="KW-0902">Two-component regulatory system</keyword>
<dbReference type="InterPro" id="IPR036890">
    <property type="entry name" value="HATPase_C_sf"/>
</dbReference>
<dbReference type="EC" id="2.7.13.3" evidence="3"/>
<comment type="caution">
    <text evidence="15">The sequence shown here is derived from an EMBL/GenBank/DDBJ whole genome shotgun (WGS) entry which is preliminary data.</text>
</comment>
<keyword evidence="7" id="KW-0547">Nucleotide-binding</keyword>
<dbReference type="InterPro" id="IPR035965">
    <property type="entry name" value="PAS-like_dom_sf"/>
</dbReference>
<dbReference type="PROSITE" id="PS50109">
    <property type="entry name" value="HIS_KIN"/>
    <property type="match status" value="1"/>
</dbReference>
<dbReference type="SUPFAM" id="SSF55874">
    <property type="entry name" value="ATPase domain of HSP90 chaperone/DNA topoisomerase II/histidine kinase"/>
    <property type="match status" value="1"/>
</dbReference>
<keyword evidence="6" id="KW-0808">Transferase</keyword>
<evidence type="ECO:0000256" key="1">
    <source>
        <dbReference type="ARBA" id="ARBA00000085"/>
    </source>
</evidence>
<dbReference type="SUPFAM" id="SSF47384">
    <property type="entry name" value="Homodimeric domain of signal transducing histidine kinase"/>
    <property type="match status" value="1"/>
</dbReference>
<sequence length="390" mass="42491">MHDALIFVLGIALGASTVAVVWLTETRILKKRTQKKLVEDTDLAEQRVMSMLDALPQGVIVVNPDLTIRHSSELATAFGLIQEGALRRNIASIVTTVLETGVARDAEFDMRKTTKDSPSRRIWVRVAPVMDTHAIVLFEDQTEKRRLDQTRRDFVANVSHELKTPVGAIKLLSETLQQVSGEAELVENFANKLEQESARLGELVQEIIQLSRLQEGDALANPQVLSVDDVVAEAIERMQLDAQLHGITLRCGGTKGLQVVGDHSLLTTAVRNLLDNAVRYSPSQSTVSVGLSADGGKVKIAVIDEGVGIPREIQDRVFERFYRADEARSRDTGGTGLGLSIVKHVIADHGGSIGLWSEVGRGSTFTISLPRYEEPVAVAHSGEQANGAEQ</sequence>
<evidence type="ECO:0000256" key="4">
    <source>
        <dbReference type="ARBA" id="ARBA00022475"/>
    </source>
</evidence>
<evidence type="ECO:0000259" key="14">
    <source>
        <dbReference type="PROSITE" id="PS50109"/>
    </source>
</evidence>
<evidence type="ECO:0000256" key="12">
    <source>
        <dbReference type="ARBA" id="ARBA00039401"/>
    </source>
</evidence>
<comment type="subcellular location">
    <subcellularLocation>
        <location evidence="2">Cell membrane</location>
    </subcellularLocation>
</comment>
<proteinExistence type="predicted"/>
<dbReference type="SMART" id="SM00387">
    <property type="entry name" value="HATPase_c"/>
    <property type="match status" value="1"/>
</dbReference>
<dbReference type="PANTHER" id="PTHR45453:SF1">
    <property type="entry name" value="PHOSPHATE REGULON SENSOR PROTEIN PHOR"/>
    <property type="match status" value="1"/>
</dbReference>
<evidence type="ECO:0000313" key="15">
    <source>
        <dbReference type="EMBL" id="TBW23852.1"/>
    </source>
</evidence>
<organism evidence="15 16">
    <name type="scientific">Arcanobacterium bovis</name>
    <dbReference type="NCBI Taxonomy" id="2529275"/>
    <lineage>
        <taxon>Bacteria</taxon>
        <taxon>Bacillati</taxon>
        <taxon>Actinomycetota</taxon>
        <taxon>Actinomycetes</taxon>
        <taxon>Actinomycetales</taxon>
        <taxon>Actinomycetaceae</taxon>
        <taxon>Arcanobacterium</taxon>
    </lineage>
</organism>
<evidence type="ECO:0000256" key="5">
    <source>
        <dbReference type="ARBA" id="ARBA00022553"/>
    </source>
</evidence>
<dbReference type="GO" id="GO:0000155">
    <property type="term" value="F:phosphorelay sensor kinase activity"/>
    <property type="evidence" value="ECO:0007669"/>
    <property type="project" value="InterPro"/>
</dbReference>
<dbReference type="CDD" id="cd00082">
    <property type="entry name" value="HisKA"/>
    <property type="match status" value="1"/>
</dbReference>